<sequence>MSIAAFVLALCSLVIATASLGWQVSMWLLTAGRPRVRLKHGLASPVGSYLSYVPKSGAPADLYALTRQGISGEEVVAVQVANVGRIPLVITGYSLALEGGTVRYHVHGEAVGPTLPHTIDPGASAMWMAPMERATRLAHASTGVEEHRNRAFVVVETGLGRAVRTKTAVDLAEARRRNGHE</sequence>
<dbReference type="RefSeq" id="WP_315730577.1">
    <property type="nucleotide sequence ID" value="NZ_JAVYII010000001.1"/>
</dbReference>
<proteinExistence type="predicted"/>
<reference evidence="1 2" key="1">
    <citation type="submission" date="2023-08" db="EMBL/GenBank/DDBJ databases">
        <title>Nocardioides seae sp. nov., a bacterium isolated from a soil.</title>
        <authorList>
            <person name="Wang X."/>
        </authorList>
    </citation>
    <scope>NUCLEOTIDE SEQUENCE [LARGE SCALE GENOMIC DNA]</scope>
    <source>
        <strain evidence="1 2">YZH12</strain>
    </source>
</reference>
<organism evidence="1 2">
    <name type="scientific">Nocardioides imazamoxiresistens</name>
    <dbReference type="NCBI Taxonomy" id="3231893"/>
    <lineage>
        <taxon>Bacteria</taxon>
        <taxon>Bacillati</taxon>
        <taxon>Actinomycetota</taxon>
        <taxon>Actinomycetes</taxon>
        <taxon>Propionibacteriales</taxon>
        <taxon>Nocardioidaceae</taxon>
        <taxon>Nocardioides</taxon>
    </lineage>
</organism>
<evidence type="ECO:0008006" key="3">
    <source>
        <dbReference type="Google" id="ProtNLM"/>
    </source>
</evidence>
<comment type="caution">
    <text evidence="1">The sequence shown here is derived from an EMBL/GenBank/DDBJ whole genome shotgun (WGS) entry which is preliminary data.</text>
</comment>
<keyword evidence="2" id="KW-1185">Reference proteome</keyword>
<gene>
    <name evidence="1" type="ORF">RDV89_00965</name>
</gene>
<name>A0ABU3PQX5_9ACTN</name>
<protein>
    <recommendedName>
        <fullName evidence="3">Phosphoribosylamine--glycine ligase</fullName>
    </recommendedName>
</protein>
<dbReference type="Proteomes" id="UP001268542">
    <property type="component" value="Unassembled WGS sequence"/>
</dbReference>
<accession>A0ABU3PQX5</accession>
<evidence type="ECO:0000313" key="2">
    <source>
        <dbReference type="Proteomes" id="UP001268542"/>
    </source>
</evidence>
<evidence type="ECO:0000313" key="1">
    <source>
        <dbReference type="EMBL" id="MDT9591617.1"/>
    </source>
</evidence>
<dbReference type="EMBL" id="JAVYII010000001">
    <property type="protein sequence ID" value="MDT9591617.1"/>
    <property type="molecule type" value="Genomic_DNA"/>
</dbReference>